<keyword evidence="3" id="KW-1185">Reference proteome</keyword>
<evidence type="ECO:0000313" key="2">
    <source>
        <dbReference type="EMBL" id="MEX6504704.1"/>
    </source>
</evidence>
<accession>A0ABV3Z057</accession>
<organism evidence="2 3">
    <name type="scientific">Pseudomonas zhanjiangensis</name>
    <dbReference type="NCBI Taxonomy" id="3239015"/>
    <lineage>
        <taxon>Bacteria</taxon>
        <taxon>Pseudomonadati</taxon>
        <taxon>Pseudomonadota</taxon>
        <taxon>Gammaproteobacteria</taxon>
        <taxon>Pseudomonadales</taxon>
        <taxon>Pseudomonadaceae</taxon>
        <taxon>Pseudomonas</taxon>
    </lineage>
</organism>
<name>A0ABV3Z057_9PSED</name>
<comment type="caution">
    <text evidence="2">The sequence shown here is derived from an EMBL/GenBank/DDBJ whole genome shotgun (WGS) entry which is preliminary data.</text>
</comment>
<reference evidence="2 3" key="1">
    <citation type="submission" date="2024-07" db="EMBL/GenBank/DDBJ databases">
        <authorList>
            <person name="Li M."/>
        </authorList>
    </citation>
    <scope>NUCLEOTIDE SEQUENCE [LARGE SCALE GENOMIC DNA]</scope>
    <source>
        <strain evidence="2 3">25A3E</strain>
    </source>
</reference>
<protein>
    <recommendedName>
        <fullName evidence="1">Bacteriophage T5 Orf172 DNA-binding domain-containing protein</fullName>
    </recommendedName>
</protein>
<sequence length="170" mass="19235">MPVIKHGYCRALRENPMVYSDAAPQKDTEYAYTYIAKCRKTKEVKIGKAVDPCSRLANIKKDKFGPYTQNDFKLECLVNTGVCEKFLHLVFKKYQTPYNDPFTFQGAYKTEKFALPQWATKNLEITVRATIEVGGFRNNHAEKIPSIKEVRAAVNLTTGSSRSLRSLGTG</sequence>
<evidence type="ECO:0000313" key="3">
    <source>
        <dbReference type="Proteomes" id="UP001560296"/>
    </source>
</evidence>
<dbReference type="Pfam" id="PF10544">
    <property type="entry name" value="T5orf172"/>
    <property type="match status" value="1"/>
</dbReference>
<gene>
    <name evidence="2" type="ORF">AB5S05_21955</name>
</gene>
<dbReference type="Proteomes" id="UP001560296">
    <property type="component" value="Unassembled WGS sequence"/>
</dbReference>
<feature type="domain" description="Bacteriophage T5 Orf172 DNA-binding" evidence="1">
    <location>
        <begin position="32"/>
        <end position="99"/>
    </location>
</feature>
<dbReference type="EMBL" id="JBFTEG010000045">
    <property type="protein sequence ID" value="MEX6504704.1"/>
    <property type="molecule type" value="Genomic_DNA"/>
</dbReference>
<dbReference type="InterPro" id="IPR018306">
    <property type="entry name" value="Phage_T5_Orf172_DNA-bd"/>
</dbReference>
<proteinExistence type="predicted"/>
<dbReference type="RefSeq" id="WP_369289622.1">
    <property type="nucleotide sequence ID" value="NZ_JBFTEG010000045.1"/>
</dbReference>
<evidence type="ECO:0000259" key="1">
    <source>
        <dbReference type="Pfam" id="PF10544"/>
    </source>
</evidence>